<name>A0AAV7LMB8_PLEWA</name>
<accession>A0AAV7LMB8</accession>
<protein>
    <submittedName>
        <fullName evidence="2">Uncharacterized protein</fullName>
    </submittedName>
</protein>
<gene>
    <name evidence="2" type="ORF">NDU88_003213</name>
</gene>
<sequence length="99" mass="10818">MDQARVAEFISLAKKVETTTVAHGAHTALHEQGPVLNSFPGPQCAKKDGPTKSDGDYTISQGDESITTAKQCPNWHLMDKGGTAHDIEWSFRFAQEAIY</sequence>
<evidence type="ECO:0000313" key="2">
    <source>
        <dbReference type="EMBL" id="KAJ1090073.1"/>
    </source>
</evidence>
<evidence type="ECO:0000256" key="1">
    <source>
        <dbReference type="SAM" id="MobiDB-lite"/>
    </source>
</evidence>
<dbReference type="Proteomes" id="UP001066276">
    <property type="component" value="Chromosome 11"/>
</dbReference>
<evidence type="ECO:0000313" key="3">
    <source>
        <dbReference type="Proteomes" id="UP001066276"/>
    </source>
</evidence>
<feature type="region of interest" description="Disordered" evidence="1">
    <location>
        <begin position="29"/>
        <end position="65"/>
    </location>
</feature>
<proteinExistence type="predicted"/>
<reference evidence="2" key="1">
    <citation type="journal article" date="2022" name="bioRxiv">
        <title>Sequencing and chromosome-scale assembly of the giantPleurodeles waltlgenome.</title>
        <authorList>
            <person name="Brown T."/>
            <person name="Elewa A."/>
            <person name="Iarovenko S."/>
            <person name="Subramanian E."/>
            <person name="Araus A.J."/>
            <person name="Petzold A."/>
            <person name="Susuki M."/>
            <person name="Suzuki K.-i.T."/>
            <person name="Hayashi T."/>
            <person name="Toyoda A."/>
            <person name="Oliveira C."/>
            <person name="Osipova E."/>
            <person name="Leigh N.D."/>
            <person name="Simon A."/>
            <person name="Yun M.H."/>
        </authorList>
    </citation>
    <scope>NUCLEOTIDE SEQUENCE</scope>
    <source>
        <strain evidence="2">20211129_DDA</strain>
        <tissue evidence="2">Liver</tissue>
    </source>
</reference>
<dbReference type="AlphaFoldDB" id="A0AAV7LMB8"/>
<organism evidence="2 3">
    <name type="scientific">Pleurodeles waltl</name>
    <name type="common">Iberian ribbed newt</name>
    <dbReference type="NCBI Taxonomy" id="8319"/>
    <lineage>
        <taxon>Eukaryota</taxon>
        <taxon>Metazoa</taxon>
        <taxon>Chordata</taxon>
        <taxon>Craniata</taxon>
        <taxon>Vertebrata</taxon>
        <taxon>Euteleostomi</taxon>
        <taxon>Amphibia</taxon>
        <taxon>Batrachia</taxon>
        <taxon>Caudata</taxon>
        <taxon>Salamandroidea</taxon>
        <taxon>Salamandridae</taxon>
        <taxon>Pleurodelinae</taxon>
        <taxon>Pleurodeles</taxon>
    </lineage>
</organism>
<keyword evidence="3" id="KW-1185">Reference proteome</keyword>
<comment type="caution">
    <text evidence="2">The sequence shown here is derived from an EMBL/GenBank/DDBJ whole genome shotgun (WGS) entry which is preliminary data.</text>
</comment>
<dbReference type="EMBL" id="JANPWB010000015">
    <property type="protein sequence ID" value="KAJ1090073.1"/>
    <property type="molecule type" value="Genomic_DNA"/>
</dbReference>
<feature type="compositionally biased region" description="Basic and acidic residues" evidence="1">
    <location>
        <begin position="45"/>
        <end position="55"/>
    </location>
</feature>